<protein>
    <submittedName>
        <fullName evidence="1">Uncharacterized protein</fullName>
    </submittedName>
</protein>
<gene>
    <name evidence="1" type="ORF">DD237_005224</name>
</gene>
<evidence type="ECO:0000313" key="1">
    <source>
        <dbReference type="EMBL" id="RQM14268.1"/>
    </source>
</evidence>
<dbReference type="Proteomes" id="UP000286097">
    <property type="component" value="Unassembled WGS sequence"/>
</dbReference>
<organism evidence="1 2">
    <name type="scientific">Peronospora effusa</name>
    <dbReference type="NCBI Taxonomy" id="542832"/>
    <lineage>
        <taxon>Eukaryota</taxon>
        <taxon>Sar</taxon>
        <taxon>Stramenopiles</taxon>
        <taxon>Oomycota</taxon>
        <taxon>Peronosporomycetes</taxon>
        <taxon>Peronosporales</taxon>
        <taxon>Peronosporaceae</taxon>
        <taxon>Peronospora</taxon>
    </lineage>
</organism>
<dbReference type="AlphaFoldDB" id="A0A425CB73"/>
<evidence type="ECO:0000313" key="2">
    <source>
        <dbReference type="Proteomes" id="UP000286097"/>
    </source>
</evidence>
<sequence>METRNPNEKIAKKAKLYFPYNPELSKPFVKVLDISSFQVKRRILYFNMGRRTREESGHDDDNGSWRTLLQNLHFLLDNETEGEALTWCGNGTQFLIQRTREVRLAKQLGLRVCSLHQVLETLNFECQEADHWNYTIYCHDCFVLGRPEKIKQIPSQNMPLFSTDKDVVMPSVAYSSALKPLEVRLSLSDTRSQSWEVTIAPSVLPHPTFDATDVFCYHESSSTENSWGDMFDESDQGSDHDMNSPLWWSQRSDFSSICTDDLSDMDTLSQISTYYT</sequence>
<accession>A0A425CB73</accession>
<dbReference type="EMBL" id="QKXF01000211">
    <property type="protein sequence ID" value="RQM14268.1"/>
    <property type="molecule type" value="Genomic_DNA"/>
</dbReference>
<proteinExistence type="predicted"/>
<comment type="caution">
    <text evidence="1">The sequence shown here is derived from an EMBL/GenBank/DDBJ whole genome shotgun (WGS) entry which is preliminary data.</text>
</comment>
<reference evidence="1 2" key="1">
    <citation type="submission" date="2018-06" db="EMBL/GenBank/DDBJ databases">
        <title>Comparative genomics of downy mildews reveals potential adaptations to biotrophy.</title>
        <authorList>
            <person name="Fletcher K."/>
            <person name="Klosterman S.J."/>
            <person name="Derevnina L."/>
            <person name="Martin F."/>
            <person name="Koike S."/>
            <person name="Reyes Chin-Wo S."/>
            <person name="Mou B."/>
            <person name="Michelmore R."/>
        </authorList>
    </citation>
    <scope>NUCLEOTIDE SEQUENCE [LARGE SCALE GENOMIC DNA]</scope>
    <source>
        <strain evidence="1 2">R13</strain>
    </source>
</reference>
<dbReference type="VEuPathDB" id="FungiDB:DD237_005224"/>
<name>A0A425CB73_9STRA</name>